<evidence type="ECO:0000313" key="2">
    <source>
        <dbReference type="Proteomes" id="UP000887565"/>
    </source>
</evidence>
<keyword evidence="1" id="KW-0472">Membrane</keyword>
<keyword evidence="1" id="KW-0812">Transmembrane</keyword>
<dbReference type="AlphaFoldDB" id="A0A915KY13"/>
<protein>
    <submittedName>
        <fullName evidence="3">Uncharacterized protein</fullName>
    </submittedName>
</protein>
<proteinExistence type="predicted"/>
<sequence length="170" mass="19368">MVRGKGMVGEWEWSGNGNKINILLLKALPASSNFSIRSAMTEQQFWSEFFNISSSLSPSKRYVGENHRHQNGTFFVVVDTDMDENIGNSTAVSPPYRDNWCQRRSLLCGLAVTVGLLIFIVLIILLTWIVIKMKRKRRFEGEYRPSSVERQYNGPKMRDTLPAPVIEGLI</sequence>
<name>A0A915KY13_ROMCU</name>
<reference evidence="3" key="1">
    <citation type="submission" date="2022-11" db="UniProtKB">
        <authorList>
            <consortium name="WormBaseParasite"/>
        </authorList>
    </citation>
    <scope>IDENTIFICATION</scope>
</reference>
<dbReference type="Proteomes" id="UP000887565">
    <property type="component" value="Unplaced"/>
</dbReference>
<keyword evidence="2" id="KW-1185">Reference proteome</keyword>
<evidence type="ECO:0000256" key="1">
    <source>
        <dbReference type="SAM" id="Phobius"/>
    </source>
</evidence>
<feature type="transmembrane region" description="Helical" evidence="1">
    <location>
        <begin position="109"/>
        <end position="131"/>
    </location>
</feature>
<accession>A0A915KY13</accession>
<keyword evidence="1" id="KW-1133">Transmembrane helix</keyword>
<organism evidence="2 3">
    <name type="scientific">Romanomermis culicivorax</name>
    <name type="common">Nematode worm</name>
    <dbReference type="NCBI Taxonomy" id="13658"/>
    <lineage>
        <taxon>Eukaryota</taxon>
        <taxon>Metazoa</taxon>
        <taxon>Ecdysozoa</taxon>
        <taxon>Nematoda</taxon>
        <taxon>Enoplea</taxon>
        <taxon>Dorylaimia</taxon>
        <taxon>Mermithida</taxon>
        <taxon>Mermithoidea</taxon>
        <taxon>Mermithidae</taxon>
        <taxon>Romanomermis</taxon>
    </lineage>
</organism>
<dbReference type="WBParaSite" id="nRc.2.0.1.t43837-RA">
    <property type="protein sequence ID" value="nRc.2.0.1.t43837-RA"/>
    <property type="gene ID" value="nRc.2.0.1.g43837"/>
</dbReference>
<evidence type="ECO:0000313" key="3">
    <source>
        <dbReference type="WBParaSite" id="nRc.2.0.1.t43837-RA"/>
    </source>
</evidence>